<dbReference type="Pfam" id="PF25000">
    <property type="entry name" value="DUF7779"/>
    <property type="match status" value="1"/>
</dbReference>
<evidence type="ECO:0000313" key="3">
    <source>
        <dbReference type="EMBL" id="GHO90763.1"/>
    </source>
</evidence>
<dbReference type="InterPro" id="IPR002182">
    <property type="entry name" value="NB-ARC"/>
</dbReference>
<dbReference type="PROSITE" id="PS50104">
    <property type="entry name" value="TIR"/>
    <property type="match status" value="1"/>
</dbReference>
<dbReference type="Gene3D" id="3.40.50.10140">
    <property type="entry name" value="Toll/interleukin-1 receptor homology (TIR) domain"/>
    <property type="match status" value="1"/>
</dbReference>
<dbReference type="InterPro" id="IPR019734">
    <property type="entry name" value="TPR_rpt"/>
</dbReference>
<dbReference type="Gene3D" id="1.25.40.10">
    <property type="entry name" value="Tetratricopeptide repeat domain"/>
    <property type="match status" value="1"/>
</dbReference>
<keyword evidence="4" id="KW-1185">Reference proteome</keyword>
<dbReference type="InterPro" id="IPR011990">
    <property type="entry name" value="TPR-like_helical_dom_sf"/>
</dbReference>
<dbReference type="Pfam" id="PF13424">
    <property type="entry name" value="TPR_12"/>
    <property type="match status" value="1"/>
</dbReference>
<dbReference type="SUPFAM" id="SSF52540">
    <property type="entry name" value="P-loop containing nucleoside triphosphate hydrolases"/>
    <property type="match status" value="1"/>
</dbReference>
<dbReference type="Pfam" id="PF13374">
    <property type="entry name" value="TPR_10"/>
    <property type="match status" value="1"/>
</dbReference>
<proteinExistence type="predicted"/>
<dbReference type="SMART" id="SM00028">
    <property type="entry name" value="TPR"/>
    <property type="match status" value="3"/>
</dbReference>
<evidence type="ECO:0000313" key="4">
    <source>
        <dbReference type="Proteomes" id="UP000597444"/>
    </source>
</evidence>
<dbReference type="SUPFAM" id="SSF52200">
    <property type="entry name" value="Toll/Interleukin receptor TIR domain"/>
    <property type="match status" value="1"/>
</dbReference>
<dbReference type="InterPro" id="IPR000157">
    <property type="entry name" value="TIR_dom"/>
</dbReference>
<accession>A0A8J3IDW8</accession>
<name>A0A8J3IDW8_9CHLR</name>
<organism evidence="3 4">
    <name type="scientific">Reticulibacter mediterranei</name>
    <dbReference type="NCBI Taxonomy" id="2778369"/>
    <lineage>
        <taxon>Bacteria</taxon>
        <taxon>Bacillati</taxon>
        <taxon>Chloroflexota</taxon>
        <taxon>Ktedonobacteria</taxon>
        <taxon>Ktedonobacterales</taxon>
        <taxon>Reticulibacteraceae</taxon>
        <taxon>Reticulibacter</taxon>
    </lineage>
</organism>
<dbReference type="InterPro" id="IPR053137">
    <property type="entry name" value="NLR-like"/>
</dbReference>
<dbReference type="Gene3D" id="3.40.50.300">
    <property type="entry name" value="P-loop containing nucleotide triphosphate hydrolases"/>
    <property type="match status" value="1"/>
</dbReference>
<dbReference type="Proteomes" id="UP000597444">
    <property type="component" value="Unassembled WGS sequence"/>
</dbReference>
<dbReference type="AlphaFoldDB" id="A0A8J3IDW8"/>
<gene>
    <name evidence="3" type="ORF">KSF_008110</name>
</gene>
<reference evidence="3" key="1">
    <citation type="submission" date="2020-10" db="EMBL/GenBank/DDBJ databases">
        <title>Taxonomic study of unclassified bacteria belonging to the class Ktedonobacteria.</title>
        <authorList>
            <person name="Yabe S."/>
            <person name="Wang C.M."/>
            <person name="Zheng Y."/>
            <person name="Sakai Y."/>
            <person name="Cavaletti L."/>
            <person name="Monciardini P."/>
            <person name="Donadio S."/>
        </authorList>
    </citation>
    <scope>NUCLEOTIDE SEQUENCE</scope>
    <source>
        <strain evidence="3">ID150040</strain>
    </source>
</reference>
<dbReference type="EMBL" id="BNJK01000001">
    <property type="protein sequence ID" value="GHO90763.1"/>
    <property type="molecule type" value="Genomic_DNA"/>
</dbReference>
<sequence>MKELQQNEQGPVDFFIISSGTGKDQAWVEWMAWELEQAGYRVHFQGWDVRPGSNLVKAMDEATKRAKRTVAVLSQASQASEEMLAQWAAAFGRDPAGKERRVLPVRIDPCEIGGLLGSLVCIDLVGLEEQQARDRLLEGVKQGRIKPSSVPFPTSSDRAIFPPSFSPLWHVPHSRNPYFTGRDDVLDVLHQRLVPGEKATAIPQAISGLGGIGKTQLAIEYAHRYAQDYTAVLWVLAETPETTTAAWLQTATQVLGLPQQQEAEQQIAAIKAWLQYHPGWLLIFDNVEDPREILSTFVPSKHHGSVLITTRRRDAEPLAYNEALPLLSQEEAILFLLRRAKRLAREASVTEATTDDVALAKKLCLLLDRLPLALDQAGAYIAETGCSLQRYMDLYESYRSKLLARRGEAHEHPSVFITFRLSWEQLQAHDDLAGKALTFCSFLAPDQIPEQMVMDALLSLQSDRPPDALALDEALGWVHRYSLIERKDQMVSLHRLVQEVMQEVLSGEEREQWMQRAILAVNAVFPGGEHGSWTRCERLLAHALTSARWMDVLTQPPLEGARLLDKTGYYLYERGLYQEVEPLLQRALAIYEKQLGATHPETATSLNNLAELYHRQGHYAEAEPLMQRALAICEEQLGVTHPDTATRLNNLAALYKSQGRSQEAEPLYQRAVMILRAYLGVEHPVTQQLMRSYKILLADLYPNRDVETMLQQLAQHEQDNSQEQEPSS</sequence>
<dbReference type="InterPro" id="IPR027417">
    <property type="entry name" value="P-loop_NTPase"/>
</dbReference>
<dbReference type="GO" id="GO:0043531">
    <property type="term" value="F:ADP binding"/>
    <property type="evidence" value="ECO:0007669"/>
    <property type="project" value="InterPro"/>
</dbReference>
<evidence type="ECO:0000256" key="1">
    <source>
        <dbReference type="PROSITE-ProRule" id="PRU00339"/>
    </source>
</evidence>
<dbReference type="InterPro" id="IPR035897">
    <property type="entry name" value="Toll_tir_struct_dom_sf"/>
</dbReference>
<evidence type="ECO:0000259" key="2">
    <source>
        <dbReference type="PROSITE" id="PS50104"/>
    </source>
</evidence>
<keyword evidence="1" id="KW-0802">TPR repeat</keyword>
<dbReference type="PROSITE" id="PS50005">
    <property type="entry name" value="TPR"/>
    <property type="match status" value="1"/>
</dbReference>
<comment type="caution">
    <text evidence="3">The sequence shown here is derived from an EMBL/GenBank/DDBJ whole genome shotgun (WGS) entry which is preliminary data.</text>
</comment>
<dbReference type="SUPFAM" id="SSF48452">
    <property type="entry name" value="TPR-like"/>
    <property type="match status" value="1"/>
</dbReference>
<dbReference type="InterPro" id="IPR056681">
    <property type="entry name" value="DUF7779"/>
</dbReference>
<dbReference type="GO" id="GO:0007165">
    <property type="term" value="P:signal transduction"/>
    <property type="evidence" value="ECO:0007669"/>
    <property type="project" value="InterPro"/>
</dbReference>
<protein>
    <recommendedName>
        <fullName evidence="2">TIR domain-containing protein</fullName>
    </recommendedName>
</protein>
<dbReference type="PANTHER" id="PTHR46082:SF6">
    <property type="entry name" value="AAA+ ATPASE DOMAIN-CONTAINING PROTEIN-RELATED"/>
    <property type="match status" value="1"/>
</dbReference>
<dbReference type="RefSeq" id="WP_220201710.1">
    <property type="nucleotide sequence ID" value="NZ_BNJK01000001.1"/>
</dbReference>
<dbReference type="Pfam" id="PF00931">
    <property type="entry name" value="NB-ARC"/>
    <property type="match status" value="1"/>
</dbReference>
<feature type="repeat" description="TPR" evidence="1">
    <location>
        <begin position="603"/>
        <end position="636"/>
    </location>
</feature>
<feature type="domain" description="TIR" evidence="2">
    <location>
        <begin position="10"/>
        <end position="147"/>
    </location>
</feature>
<dbReference type="Pfam" id="PF13676">
    <property type="entry name" value="TIR_2"/>
    <property type="match status" value="1"/>
</dbReference>
<dbReference type="PANTHER" id="PTHR46082">
    <property type="entry name" value="ATP/GTP-BINDING PROTEIN-RELATED"/>
    <property type="match status" value="1"/>
</dbReference>